<proteinExistence type="evidence at transcript level"/>
<reference evidence="1" key="1">
    <citation type="submission" date="2005-01" db="EMBL/GenBank/DDBJ databases">
        <authorList>
            <person name="Han Z."/>
        </authorList>
    </citation>
    <scope>NUCLEOTIDE SEQUENCE</scope>
</reference>
<dbReference type="AlphaFoldDB" id="Q5BSN0"/>
<evidence type="ECO:0000313" key="1">
    <source>
        <dbReference type="EMBL" id="AAX30455.1"/>
    </source>
</evidence>
<protein>
    <submittedName>
        <fullName evidence="1">SJCHGC03748 protein</fullName>
    </submittedName>
</protein>
<dbReference type="EMBL" id="AY915234">
    <property type="protein sequence ID" value="AAX30455.1"/>
    <property type="molecule type" value="mRNA"/>
</dbReference>
<sequence length="67" mass="7903">MLSNDPKYMIHLSHLRHGHQALKPLPWEFVNPPPNGKYQSCILIHSRRLFLCPALQYSPYRLHQSLL</sequence>
<reference evidence="1" key="2">
    <citation type="journal article" date="2006" name="PLoS Pathog.">
        <title>New perspectives on host-parasite interplay by comparative transcriptomic and proteomic analyses of Schistosoma japonicum.</title>
        <authorList>
            <person name="Liu F."/>
            <person name="Lu J."/>
            <person name="Hu W."/>
            <person name="Wang S.Y."/>
            <person name="Cui S.J."/>
            <person name="Chi M."/>
            <person name="Yan Q."/>
            <person name="Wang X.R."/>
            <person name="Song H.D."/>
            <person name="Xu X.N."/>
            <person name="Wang J.J."/>
            <person name="Zhang X.L."/>
            <person name="Zhang X."/>
            <person name="Wang Z.Q."/>
            <person name="Xue C.L."/>
            <person name="Brindley P.J."/>
            <person name="McManus D.P."/>
            <person name="Yang P.Y."/>
            <person name="Feng Z."/>
            <person name="Chen Z."/>
            <person name="Han Z.G."/>
        </authorList>
    </citation>
    <scope>NUCLEOTIDE SEQUENCE</scope>
</reference>
<name>Q5BSN0_SCHJA</name>
<organism evidence="1">
    <name type="scientific">Schistosoma japonicum</name>
    <name type="common">Blood fluke</name>
    <dbReference type="NCBI Taxonomy" id="6182"/>
    <lineage>
        <taxon>Eukaryota</taxon>
        <taxon>Metazoa</taxon>
        <taxon>Spiralia</taxon>
        <taxon>Lophotrochozoa</taxon>
        <taxon>Platyhelminthes</taxon>
        <taxon>Trematoda</taxon>
        <taxon>Digenea</taxon>
        <taxon>Strigeidida</taxon>
        <taxon>Schistosomatoidea</taxon>
        <taxon>Schistosomatidae</taxon>
        <taxon>Schistosoma</taxon>
    </lineage>
</organism>
<accession>Q5BSN0</accession>